<evidence type="ECO:0000313" key="1">
    <source>
        <dbReference type="EMBL" id="CFE81326.1"/>
    </source>
</evidence>
<proteinExistence type="predicted"/>
<dbReference type="SUPFAM" id="SSF50998">
    <property type="entry name" value="Quinoprotein alcohol dehydrogenase-like"/>
    <property type="match status" value="1"/>
</dbReference>
<dbReference type="Proteomes" id="UP000039021">
    <property type="component" value="Unassembled WGS sequence"/>
</dbReference>
<sequence>MVSQNNTAVYLPARSGAQPRVDVIDETGATVSSTLLAKPPSTSAVASRTGNLVTWWTGDALLVFDAGNLTQRYTIAAGETTAPVGPGVMMAGQLLVPVTGGIGVYDPVSGANNRYIPVTRPPSTSAVIPAVSGSRVIEQRGDTLVALG</sequence>
<evidence type="ECO:0000313" key="3">
    <source>
        <dbReference type="EMBL" id="COW81859.1"/>
    </source>
</evidence>
<reference evidence="5" key="2">
    <citation type="submission" date="2015-03" db="EMBL/GenBank/DDBJ databases">
        <authorList>
            <consortium name="Pathogen Informatics"/>
            <person name="Murphy D."/>
        </authorList>
    </citation>
    <scope>NUCLEOTIDE SEQUENCE</scope>
    <source>
        <strain evidence="5">N09902308</strain>
    </source>
</reference>
<evidence type="ECO:0000313" key="9">
    <source>
        <dbReference type="Proteomes" id="UP000046947"/>
    </source>
</evidence>
<dbReference type="EMBL" id="CFOH01001205">
    <property type="protein sequence ID" value="CFE81326.1"/>
    <property type="molecule type" value="Genomic_DNA"/>
</dbReference>
<dbReference type="Proteomes" id="UP000044938">
    <property type="component" value="Unassembled WGS sequence"/>
</dbReference>
<evidence type="ECO:0000313" key="7">
    <source>
        <dbReference type="Proteomes" id="UP000044938"/>
    </source>
</evidence>
<evidence type="ECO:0000313" key="8">
    <source>
        <dbReference type="Proteomes" id="UP000045842"/>
    </source>
</evidence>
<dbReference type="EMBL" id="CNFU01001881">
    <property type="protein sequence ID" value="CKT85542.1"/>
    <property type="molecule type" value="Genomic_DNA"/>
</dbReference>
<protein>
    <submittedName>
        <fullName evidence="4">Hypothetical alanine valine rich protein</fullName>
    </submittedName>
</protein>
<dbReference type="Proteomes" id="UP000049023">
    <property type="component" value="Unassembled WGS sequence"/>
</dbReference>
<dbReference type="EMBL" id="CSAD01001068">
    <property type="protein sequence ID" value="COW81859.1"/>
    <property type="molecule type" value="Genomic_DNA"/>
</dbReference>
<reference evidence="6 7" key="1">
    <citation type="submission" date="2015-03" db="EMBL/GenBank/DDBJ databases">
        <authorList>
            <consortium name="Pathogen Informatics"/>
        </authorList>
    </citation>
    <scope>NUCLEOTIDE SEQUENCE [LARGE SCALE GENOMIC DNA]</scope>
    <source>
        <strain evidence="2 10">Bir 187</strain>
        <strain evidence="3 8">G09801536</strain>
        <strain evidence="1 9">H09601792</strain>
        <strain evidence="4 7">M09401471</strain>
        <strain evidence="6">N09902308</strain>
    </source>
</reference>
<evidence type="ECO:0000313" key="6">
    <source>
        <dbReference type="Proteomes" id="UP000039021"/>
    </source>
</evidence>
<evidence type="ECO:0000313" key="4">
    <source>
        <dbReference type="EMBL" id="COX97922.1"/>
    </source>
</evidence>
<accession>A0A655JTL5</accession>
<name>A0A655JTL5_MYCTX</name>
<gene>
    <name evidence="3" type="ORF">ERS007679_04352</name>
    <name evidence="1" type="ORF">ERS007688_04294</name>
    <name evidence="4" type="ORF">ERS007720_05049</name>
    <name evidence="5" type="ORF">ERS007739_04253</name>
    <name evidence="2" type="ORF">ERS027661_04789</name>
</gene>
<dbReference type="Proteomes" id="UP000046947">
    <property type="component" value="Unassembled WGS sequence"/>
</dbReference>
<dbReference type="EMBL" id="CSAJ01001433">
    <property type="protein sequence ID" value="COX97922.1"/>
    <property type="molecule type" value="Genomic_DNA"/>
</dbReference>
<evidence type="ECO:0000313" key="2">
    <source>
        <dbReference type="EMBL" id="CKT85542.1"/>
    </source>
</evidence>
<dbReference type="AlphaFoldDB" id="A0A655JTL5"/>
<evidence type="ECO:0000313" key="5">
    <source>
        <dbReference type="EMBL" id="COZ92465.1"/>
    </source>
</evidence>
<organism evidence="4 7">
    <name type="scientific">Mycobacterium tuberculosis</name>
    <dbReference type="NCBI Taxonomy" id="1773"/>
    <lineage>
        <taxon>Bacteria</taxon>
        <taxon>Bacillati</taxon>
        <taxon>Actinomycetota</taxon>
        <taxon>Actinomycetes</taxon>
        <taxon>Mycobacteriales</taxon>
        <taxon>Mycobacteriaceae</taxon>
        <taxon>Mycobacterium</taxon>
        <taxon>Mycobacterium tuberculosis complex</taxon>
    </lineage>
</organism>
<dbReference type="Proteomes" id="UP000045842">
    <property type="component" value="Unassembled WGS sequence"/>
</dbReference>
<evidence type="ECO:0000313" key="10">
    <source>
        <dbReference type="Proteomes" id="UP000049023"/>
    </source>
</evidence>
<dbReference type="InterPro" id="IPR011047">
    <property type="entry name" value="Quinoprotein_ADH-like_sf"/>
</dbReference>
<dbReference type="EMBL" id="CSBK01002530">
    <property type="protein sequence ID" value="COZ92465.1"/>
    <property type="molecule type" value="Genomic_DNA"/>
</dbReference>